<dbReference type="PANTHER" id="PTHR37423">
    <property type="entry name" value="SOLUBLE LYTIC MUREIN TRANSGLYCOSYLASE-RELATED"/>
    <property type="match status" value="1"/>
</dbReference>
<comment type="similarity">
    <text evidence="1">Belongs to the transglycosylase Slt family.</text>
</comment>
<dbReference type="AlphaFoldDB" id="A0A177E8L3"/>
<feature type="domain" description="Transglycosylase SLT" evidence="2">
    <location>
        <begin position="47"/>
        <end position="147"/>
    </location>
</feature>
<dbReference type="InterPro" id="IPR008258">
    <property type="entry name" value="Transglycosylase_SLT_dom_1"/>
</dbReference>
<dbReference type="Pfam" id="PF01464">
    <property type="entry name" value="SLT"/>
    <property type="match status" value="1"/>
</dbReference>
<reference evidence="3 4" key="1">
    <citation type="submission" date="2016-02" db="EMBL/GenBank/DDBJ databases">
        <title>Draft genome sequence of Thermodesulfatator sp. S606.</title>
        <authorList>
            <person name="Lai Q."/>
            <person name="Cao J."/>
            <person name="Dupont S."/>
            <person name="Shao Z."/>
            <person name="Jebbar M."/>
            <person name="Alain K."/>
        </authorList>
    </citation>
    <scope>NUCLEOTIDE SEQUENCE [LARGE SCALE GENOMIC DNA]</scope>
    <source>
        <strain evidence="3 4">S606</strain>
    </source>
</reference>
<evidence type="ECO:0000259" key="2">
    <source>
        <dbReference type="Pfam" id="PF01464"/>
    </source>
</evidence>
<dbReference type="SUPFAM" id="SSF53955">
    <property type="entry name" value="Lysozyme-like"/>
    <property type="match status" value="1"/>
</dbReference>
<evidence type="ECO:0000313" key="3">
    <source>
        <dbReference type="EMBL" id="OAG28293.1"/>
    </source>
</evidence>
<dbReference type="Gene3D" id="1.10.530.10">
    <property type="match status" value="1"/>
</dbReference>
<dbReference type="Proteomes" id="UP000076964">
    <property type="component" value="Unassembled WGS sequence"/>
</dbReference>
<dbReference type="GO" id="GO:0016020">
    <property type="term" value="C:membrane"/>
    <property type="evidence" value="ECO:0007669"/>
    <property type="project" value="InterPro"/>
</dbReference>
<dbReference type="InterPro" id="IPR023346">
    <property type="entry name" value="Lysozyme-like_dom_sf"/>
</dbReference>
<protein>
    <submittedName>
        <fullName evidence="3">Lytic transglycosylase</fullName>
    </submittedName>
</protein>
<dbReference type="CDD" id="cd00254">
    <property type="entry name" value="LT-like"/>
    <property type="match status" value="1"/>
</dbReference>
<dbReference type="GO" id="GO:0000270">
    <property type="term" value="P:peptidoglycan metabolic process"/>
    <property type="evidence" value="ECO:0007669"/>
    <property type="project" value="InterPro"/>
</dbReference>
<dbReference type="PANTHER" id="PTHR37423:SF2">
    <property type="entry name" value="MEMBRANE-BOUND LYTIC MUREIN TRANSGLYCOSYLASE C"/>
    <property type="match status" value="1"/>
</dbReference>
<proteinExistence type="inferred from homology"/>
<sequence length="167" mass="19109">MLFSFYCSPSLAELYYYRDASGTLYITNIPTNHILIKRTKPKIPERIFQKAGRLYGIDPALLKAIARVESNFDPYAVSHKGAQGLMQLMPATAKAYGVKNCFHLEENVRAAAAFLKDLLEEFESLELALAAYNAGPNKVKKFKKIPPYPETRHYVKKVLYFYSKYKK</sequence>
<gene>
    <name evidence="3" type="ORF">TH606_02540</name>
</gene>
<evidence type="ECO:0000313" key="4">
    <source>
        <dbReference type="Proteomes" id="UP000076964"/>
    </source>
</evidence>
<organism evidence="3 4">
    <name type="scientific">Thermodesulfatator autotrophicus</name>
    <dbReference type="NCBI Taxonomy" id="1795632"/>
    <lineage>
        <taxon>Bacteria</taxon>
        <taxon>Pseudomonadati</taxon>
        <taxon>Thermodesulfobacteriota</taxon>
        <taxon>Thermodesulfobacteria</taxon>
        <taxon>Thermodesulfobacteriales</taxon>
        <taxon>Thermodesulfatatoraceae</taxon>
        <taxon>Thermodesulfatator</taxon>
    </lineage>
</organism>
<accession>A0A177E8L3</accession>
<dbReference type="InterPro" id="IPR000189">
    <property type="entry name" value="Transglyc_AS"/>
</dbReference>
<keyword evidence="4" id="KW-1185">Reference proteome</keyword>
<comment type="caution">
    <text evidence="3">The sequence shown here is derived from an EMBL/GenBank/DDBJ whole genome shotgun (WGS) entry which is preliminary data.</text>
</comment>
<dbReference type="PROSITE" id="PS00922">
    <property type="entry name" value="TRANSGLYCOSYLASE"/>
    <property type="match status" value="1"/>
</dbReference>
<dbReference type="STRING" id="1795632.TH606_02540"/>
<dbReference type="GO" id="GO:0008933">
    <property type="term" value="F:peptidoglycan lytic transglycosylase activity"/>
    <property type="evidence" value="ECO:0007669"/>
    <property type="project" value="InterPro"/>
</dbReference>
<dbReference type="EMBL" id="LSFI01000008">
    <property type="protein sequence ID" value="OAG28293.1"/>
    <property type="molecule type" value="Genomic_DNA"/>
</dbReference>
<evidence type="ECO:0000256" key="1">
    <source>
        <dbReference type="ARBA" id="ARBA00007734"/>
    </source>
</evidence>
<name>A0A177E8L3_9BACT</name>